<dbReference type="Proteomes" id="UP000191672">
    <property type="component" value="Unassembled WGS sequence"/>
</dbReference>
<comment type="caution">
    <text evidence="2">The sequence shown here is derived from an EMBL/GenBank/DDBJ whole genome shotgun (WGS) entry which is preliminary data.</text>
</comment>
<reference evidence="3" key="1">
    <citation type="journal article" date="2017" name="Nat. Microbiol.">
        <title>Global analysis of biosynthetic gene clusters reveals vast potential of secondary metabolite production in Penicillium species.</title>
        <authorList>
            <person name="Nielsen J.C."/>
            <person name="Grijseels S."/>
            <person name="Prigent S."/>
            <person name="Ji B."/>
            <person name="Dainat J."/>
            <person name="Nielsen K.F."/>
            <person name="Frisvad J.C."/>
            <person name="Workman M."/>
            <person name="Nielsen J."/>
        </authorList>
    </citation>
    <scope>NUCLEOTIDE SEQUENCE [LARGE SCALE GENOMIC DNA]</scope>
    <source>
        <strain evidence="3">IBT 31811</strain>
    </source>
</reference>
<organism evidence="2 3">
    <name type="scientific">Penicillium antarcticum</name>
    <dbReference type="NCBI Taxonomy" id="416450"/>
    <lineage>
        <taxon>Eukaryota</taxon>
        <taxon>Fungi</taxon>
        <taxon>Dikarya</taxon>
        <taxon>Ascomycota</taxon>
        <taxon>Pezizomycotina</taxon>
        <taxon>Eurotiomycetes</taxon>
        <taxon>Eurotiomycetidae</taxon>
        <taxon>Eurotiales</taxon>
        <taxon>Aspergillaceae</taxon>
        <taxon>Penicillium</taxon>
    </lineage>
</organism>
<evidence type="ECO:0000256" key="1">
    <source>
        <dbReference type="SAM" id="SignalP"/>
    </source>
</evidence>
<dbReference type="AlphaFoldDB" id="A0A1V6QFI2"/>
<proteinExistence type="predicted"/>
<gene>
    <name evidence="2" type="ORF">PENANT_c005G05646</name>
</gene>
<keyword evidence="3" id="KW-1185">Reference proteome</keyword>
<dbReference type="EMBL" id="MDYN01000005">
    <property type="protein sequence ID" value="OQD87737.1"/>
    <property type="molecule type" value="Genomic_DNA"/>
</dbReference>
<feature type="chain" id="PRO_5012257929" description="Ig-like domain-containing protein" evidence="1">
    <location>
        <begin position="18"/>
        <end position="206"/>
    </location>
</feature>
<name>A0A1V6QFI2_9EURO</name>
<accession>A0A1V6QFI2</accession>
<dbReference type="OrthoDB" id="4991875at2759"/>
<feature type="signal peptide" evidence="1">
    <location>
        <begin position="1"/>
        <end position="17"/>
    </location>
</feature>
<dbReference type="STRING" id="416450.A0A1V6QFI2"/>
<evidence type="ECO:0000313" key="3">
    <source>
        <dbReference type="Proteomes" id="UP000191672"/>
    </source>
</evidence>
<protein>
    <recommendedName>
        <fullName evidence="4">Ig-like domain-containing protein</fullName>
    </recommendedName>
</protein>
<keyword evidence="1" id="KW-0732">Signal</keyword>
<evidence type="ECO:0000313" key="2">
    <source>
        <dbReference type="EMBL" id="OQD87737.1"/>
    </source>
</evidence>
<sequence length="206" mass="20898">MRTSIFLAAALAGIANAKDSSSSTIVGYFIPSWAPTTQLGGQTSTAASLAGINAEAATYHVGCVKDAPKSDCNYPKSWTIIQGASTVSVTGEYIYSTTDNSQNYDITVTQSWECSLKASTESASCTMSIGMDGSLDGGKYQSSSSTAATYTTAPISDTYYKLTVTGGIDSYTAPEATKTPGAAAAGPAAAFVTAGPMVAAAVVALL</sequence>
<evidence type="ECO:0008006" key="4">
    <source>
        <dbReference type="Google" id="ProtNLM"/>
    </source>
</evidence>